<evidence type="ECO:0000313" key="2">
    <source>
        <dbReference type="EMBL" id="QHT69357.1"/>
    </source>
</evidence>
<gene>
    <name evidence="2" type="ORF">GXP67_23305</name>
</gene>
<reference evidence="2 3" key="1">
    <citation type="submission" date="2020-01" db="EMBL/GenBank/DDBJ databases">
        <authorList>
            <person name="Kim M.K."/>
        </authorList>
    </citation>
    <scope>NUCLEOTIDE SEQUENCE [LARGE SCALE GENOMIC DNA]</scope>
    <source>
        <strain evidence="2 3">172606-1</strain>
    </source>
</reference>
<protein>
    <submittedName>
        <fullName evidence="2">Uncharacterized protein</fullName>
    </submittedName>
</protein>
<dbReference type="SUPFAM" id="SSF101898">
    <property type="entry name" value="NHL repeat"/>
    <property type="match status" value="1"/>
</dbReference>
<feature type="transmembrane region" description="Helical" evidence="1">
    <location>
        <begin position="173"/>
        <end position="194"/>
    </location>
</feature>
<evidence type="ECO:0000313" key="3">
    <source>
        <dbReference type="Proteomes" id="UP000480178"/>
    </source>
</evidence>
<keyword evidence="1" id="KW-1133">Transmembrane helix</keyword>
<keyword evidence="3" id="KW-1185">Reference proteome</keyword>
<sequence length="207" mass="23647">MRAKVLKWSSSVLIIVGFIGFISAFPLSTGAGNITNELPWGHVSNIVADEEGNTYLGLQFYHRIQSYDKEGNFRKQWHIGCGSSGSFYIQINSKQQIVVATAKGKCLIIFDHDGNTLLSESDSIDFENYRPSKLFSYRTNDGTVYSLKNRLFIPKITKTDTAKHESVITQMPWYMMFIQGPLPAWLFFFLGMLIKVEPWKKRSRDIT</sequence>
<organism evidence="2 3">
    <name type="scientific">Rhodocytophaga rosea</name>
    <dbReference type="NCBI Taxonomy" id="2704465"/>
    <lineage>
        <taxon>Bacteria</taxon>
        <taxon>Pseudomonadati</taxon>
        <taxon>Bacteroidota</taxon>
        <taxon>Cytophagia</taxon>
        <taxon>Cytophagales</taxon>
        <taxon>Rhodocytophagaceae</taxon>
        <taxon>Rhodocytophaga</taxon>
    </lineage>
</organism>
<dbReference type="AlphaFoldDB" id="A0A6C0GN44"/>
<accession>A0A6C0GN44</accession>
<keyword evidence="1" id="KW-0472">Membrane</keyword>
<evidence type="ECO:0000256" key="1">
    <source>
        <dbReference type="SAM" id="Phobius"/>
    </source>
</evidence>
<dbReference type="Proteomes" id="UP000480178">
    <property type="component" value="Chromosome"/>
</dbReference>
<dbReference type="RefSeq" id="WP_162445346.1">
    <property type="nucleotide sequence ID" value="NZ_CP048222.1"/>
</dbReference>
<keyword evidence="1" id="KW-0812">Transmembrane</keyword>
<proteinExistence type="predicted"/>
<dbReference type="InterPro" id="IPR011042">
    <property type="entry name" value="6-blade_b-propeller_TolB-like"/>
</dbReference>
<name>A0A6C0GN44_9BACT</name>
<feature type="transmembrane region" description="Helical" evidence="1">
    <location>
        <begin position="12"/>
        <end position="31"/>
    </location>
</feature>
<dbReference type="KEGG" id="rhoz:GXP67_23305"/>
<dbReference type="Gene3D" id="2.120.10.30">
    <property type="entry name" value="TolB, C-terminal domain"/>
    <property type="match status" value="1"/>
</dbReference>
<dbReference type="EMBL" id="CP048222">
    <property type="protein sequence ID" value="QHT69357.1"/>
    <property type="molecule type" value="Genomic_DNA"/>
</dbReference>